<comment type="caution">
    <text evidence="8">The sequence shown here is derived from an EMBL/GenBank/DDBJ whole genome shotgun (WGS) entry which is preliminary data.</text>
</comment>
<feature type="region of interest" description="Disordered" evidence="6">
    <location>
        <begin position="1"/>
        <end position="46"/>
    </location>
</feature>
<evidence type="ECO:0000256" key="2">
    <source>
        <dbReference type="ARBA" id="ARBA00022448"/>
    </source>
</evidence>
<dbReference type="OMA" id="FFWVWIT"/>
<dbReference type="PANTHER" id="PTHR12791">
    <property type="entry name" value="GOLGI SNARE BET1-RELATED"/>
    <property type="match status" value="1"/>
</dbReference>
<evidence type="ECO:0000256" key="1">
    <source>
        <dbReference type="ARBA" id="ARBA00004167"/>
    </source>
</evidence>
<name>A0A1V2L7W5_CYBFA</name>
<keyword evidence="3 7" id="KW-0812">Transmembrane</keyword>
<organism evidence="8 9">
    <name type="scientific">Cyberlindnera fabianii</name>
    <name type="common">Yeast</name>
    <name type="synonym">Hansenula fabianii</name>
    <dbReference type="NCBI Taxonomy" id="36022"/>
    <lineage>
        <taxon>Eukaryota</taxon>
        <taxon>Fungi</taxon>
        <taxon>Dikarya</taxon>
        <taxon>Ascomycota</taxon>
        <taxon>Saccharomycotina</taxon>
        <taxon>Saccharomycetes</taxon>
        <taxon>Phaffomycetales</taxon>
        <taxon>Phaffomycetaceae</taxon>
        <taxon>Cyberlindnera</taxon>
    </lineage>
</organism>
<dbReference type="EMBL" id="MPUK01000004">
    <property type="protein sequence ID" value="ONH67874.1"/>
    <property type="molecule type" value="Genomic_DNA"/>
</dbReference>
<proteinExistence type="predicted"/>
<dbReference type="GO" id="GO:0016020">
    <property type="term" value="C:membrane"/>
    <property type="evidence" value="ECO:0007669"/>
    <property type="project" value="UniProtKB-SubCell"/>
</dbReference>
<dbReference type="AlphaFoldDB" id="A0A1V2L7W5"/>
<evidence type="ECO:0000256" key="5">
    <source>
        <dbReference type="ARBA" id="ARBA00023136"/>
    </source>
</evidence>
<evidence type="ECO:0000256" key="7">
    <source>
        <dbReference type="SAM" id="Phobius"/>
    </source>
</evidence>
<dbReference type="SUPFAM" id="SSF58038">
    <property type="entry name" value="SNARE fusion complex"/>
    <property type="match status" value="1"/>
</dbReference>
<keyword evidence="5 7" id="KW-0472">Membrane</keyword>
<sequence length="127" mass="14882">MSRSSNRQRTSLFDQPQRVQSPYERPSQRDLSASELEQMESQSEEQQNIMFGKIASLRSLSEKMGVEIRAGNQTIENLEDTFGKVQQTLKRTWTKMMVMAQQSTIPLKTWFLFFGAIFFVFFIIWIT</sequence>
<gene>
    <name evidence="8" type="ORF">BON22_2311</name>
</gene>
<evidence type="ECO:0000256" key="4">
    <source>
        <dbReference type="ARBA" id="ARBA00022989"/>
    </source>
</evidence>
<keyword evidence="4 7" id="KW-1133">Transmembrane helix</keyword>
<feature type="compositionally biased region" description="Polar residues" evidence="6">
    <location>
        <begin position="1"/>
        <end position="20"/>
    </location>
</feature>
<accession>A0A1V2L7W5</accession>
<comment type="subcellular location">
    <subcellularLocation>
        <location evidence="1">Membrane</location>
        <topology evidence="1">Single-pass membrane protein</topology>
    </subcellularLocation>
</comment>
<evidence type="ECO:0000256" key="6">
    <source>
        <dbReference type="SAM" id="MobiDB-lite"/>
    </source>
</evidence>
<keyword evidence="2" id="KW-0813">Transport</keyword>
<keyword evidence="9" id="KW-1185">Reference proteome</keyword>
<dbReference type="VEuPathDB" id="FungiDB:BON22_2311"/>
<evidence type="ECO:0000313" key="9">
    <source>
        <dbReference type="Proteomes" id="UP000189513"/>
    </source>
</evidence>
<reference evidence="9" key="1">
    <citation type="journal article" date="2017" name="Genome Announc.">
        <title>Genome sequences of Cyberlindnera fabianii 65, Pichia kudriavzevii 129, and Saccharomyces cerevisiae 131 isolated from fermented masau fruits in Zimbabwe.</title>
        <authorList>
            <person name="van Rijswijck I.M.H."/>
            <person name="Derks M.F.L."/>
            <person name="Abee T."/>
            <person name="de Ridder D."/>
            <person name="Smid E.J."/>
        </authorList>
    </citation>
    <scope>NUCLEOTIDE SEQUENCE [LARGE SCALE GENOMIC DNA]</scope>
    <source>
        <strain evidence="9">65</strain>
    </source>
</reference>
<dbReference type="STRING" id="36022.A0A1V2L7W5"/>
<feature type="transmembrane region" description="Helical" evidence="7">
    <location>
        <begin position="105"/>
        <end position="126"/>
    </location>
</feature>
<protein>
    <submittedName>
        <fullName evidence="8">Protein transport protein BET1</fullName>
    </submittedName>
</protein>
<evidence type="ECO:0000313" key="8">
    <source>
        <dbReference type="EMBL" id="ONH67874.1"/>
    </source>
</evidence>
<feature type="compositionally biased region" description="Low complexity" evidence="6">
    <location>
        <begin position="33"/>
        <end position="46"/>
    </location>
</feature>
<evidence type="ECO:0000256" key="3">
    <source>
        <dbReference type="ARBA" id="ARBA00022692"/>
    </source>
</evidence>
<dbReference type="Proteomes" id="UP000189513">
    <property type="component" value="Unassembled WGS sequence"/>
</dbReference>